<evidence type="ECO:0000256" key="1">
    <source>
        <dbReference type="ARBA" id="ARBA00022737"/>
    </source>
</evidence>
<accession>E4Y4F2</accession>
<sequence>MSGTRVLFSSENGLELTTDKVDAAYVAYLTSCGGIVNEFQSISNPLWFSSFYDNNLDCTWRIELGDISGFTIVNNLFDMEYESGCGWDYLKLIDGNGYEQNFCGETREGVFLDSYSNYEEEQQLEDEKSERNPTTQLVNVSNDGFPDRMFIAGGSATIRFVTDSSLRHGGFHFNIEKPSRSDIEKLSRFEIIEYFAKQVIDSVADEGWGNRFSGRMQKILSRLRDADTGVSCHEQNFPGESADEEDQITVFDADNMCKLNGQVNAAINSYARNNACDGRGKVYRQIIRSARKVKSFFNVKNDC</sequence>
<reference evidence="5" key="1">
    <citation type="journal article" date="2010" name="Science">
        <title>Plasticity of animal genome architecture unmasked by rapid evolution of a pelagic tunicate.</title>
        <authorList>
            <person name="Denoeud F."/>
            <person name="Henriet S."/>
            <person name="Mungpakdee S."/>
            <person name="Aury J.M."/>
            <person name="Da Silva C."/>
            <person name="Brinkmann H."/>
            <person name="Mikhaleva J."/>
            <person name="Olsen L.C."/>
            <person name="Jubin C."/>
            <person name="Canestro C."/>
            <person name="Bouquet J.M."/>
            <person name="Danks G."/>
            <person name="Poulain J."/>
            <person name="Campsteijn C."/>
            <person name="Adamski M."/>
            <person name="Cross I."/>
            <person name="Yadetie F."/>
            <person name="Muffato M."/>
            <person name="Louis A."/>
            <person name="Butcher S."/>
            <person name="Tsagkogeorga G."/>
            <person name="Konrad A."/>
            <person name="Singh S."/>
            <person name="Jensen M.F."/>
            <person name="Cong E.H."/>
            <person name="Eikeseth-Otteraa H."/>
            <person name="Noel B."/>
            <person name="Anthouard V."/>
            <person name="Porcel B.M."/>
            <person name="Kachouri-Lafond R."/>
            <person name="Nishino A."/>
            <person name="Ugolini M."/>
            <person name="Chourrout P."/>
            <person name="Nishida H."/>
            <person name="Aasland R."/>
            <person name="Huzurbazar S."/>
            <person name="Westhof E."/>
            <person name="Delsuc F."/>
            <person name="Lehrach H."/>
            <person name="Reinhardt R."/>
            <person name="Weissenbach J."/>
            <person name="Roy S.W."/>
            <person name="Artiguenave F."/>
            <person name="Postlethwait J.H."/>
            <person name="Manak J.R."/>
            <person name="Thompson E.M."/>
            <person name="Jaillon O."/>
            <person name="Du Pasquier L."/>
            <person name="Boudinot P."/>
            <person name="Liberles D.A."/>
            <person name="Volff J.N."/>
            <person name="Philippe H."/>
            <person name="Lenhard B."/>
            <person name="Roest Crollius H."/>
            <person name="Wincker P."/>
            <person name="Chourrout D."/>
        </authorList>
    </citation>
    <scope>NUCLEOTIDE SEQUENCE [LARGE SCALE GENOMIC DNA]</scope>
</reference>
<dbReference type="SUPFAM" id="SSF49854">
    <property type="entry name" value="Spermadhesin, CUB domain"/>
    <property type="match status" value="1"/>
</dbReference>
<proteinExistence type="predicted"/>
<evidence type="ECO:0000256" key="2">
    <source>
        <dbReference type="ARBA" id="ARBA00023157"/>
    </source>
</evidence>
<dbReference type="Pfam" id="PF00431">
    <property type="entry name" value="CUB"/>
    <property type="match status" value="1"/>
</dbReference>
<dbReference type="InterPro" id="IPR000859">
    <property type="entry name" value="CUB_dom"/>
</dbReference>
<dbReference type="AlphaFoldDB" id="E4Y4F2"/>
<dbReference type="Gene3D" id="2.60.120.290">
    <property type="entry name" value="Spermadhesin, CUB domain"/>
    <property type="match status" value="1"/>
</dbReference>
<dbReference type="PANTHER" id="PTHR24251">
    <property type="entry name" value="OVOCHYMASE-RELATED"/>
    <property type="match status" value="1"/>
</dbReference>
<dbReference type="SMART" id="SM00042">
    <property type="entry name" value="CUB"/>
    <property type="match status" value="1"/>
</dbReference>
<dbReference type="CDD" id="cd00041">
    <property type="entry name" value="CUB"/>
    <property type="match status" value="1"/>
</dbReference>
<gene>
    <name evidence="5" type="ORF">GSOID_T00018422001</name>
</gene>
<protein>
    <recommendedName>
        <fullName evidence="4">CUB domain-containing protein</fullName>
    </recommendedName>
</protein>
<evidence type="ECO:0000256" key="3">
    <source>
        <dbReference type="PROSITE-ProRule" id="PRU00059"/>
    </source>
</evidence>
<keyword evidence="1" id="KW-0677">Repeat</keyword>
<dbReference type="EMBL" id="FN654278">
    <property type="protein sequence ID" value="CBY30550.1"/>
    <property type="molecule type" value="Genomic_DNA"/>
</dbReference>
<comment type="caution">
    <text evidence="3">Lacks conserved residue(s) required for the propagation of feature annotation.</text>
</comment>
<evidence type="ECO:0000259" key="4">
    <source>
        <dbReference type="PROSITE" id="PS01180"/>
    </source>
</evidence>
<dbReference type="PROSITE" id="PS01180">
    <property type="entry name" value="CUB"/>
    <property type="match status" value="1"/>
</dbReference>
<dbReference type="Proteomes" id="UP000011014">
    <property type="component" value="Unassembled WGS sequence"/>
</dbReference>
<dbReference type="InterPro" id="IPR035914">
    <property type="entry name" value="Sperma_CUB_dom_sf"/>
</dbReference>
<organism evidence="5">
    <name type="scientific">Oikopleura dioica</name>
    <name type="common">Tunicate</name>
    <dbReference type="NCBI Taxonomy" id="34765"/>
    <lineage>
        <taxon>Eukaryota</taxon>
        <taxon>Metazoa</taxon>
        <taxon>Chordata</taxon>
        <taxon>Tunicata</taxon>
        <taxon>Appendicularia</taxon>
        <taxon>Copelata</taxon>
        <taxon>Oikopleuridae</taxon>
        <taxon>Oikopleura</taxon>
    </lineage>
</organism>
<feature type="domain" description="CUB" evidence="4">
    <location>
        <begin position="32"/>
        <end position="178"/>
    </location>
</feature>
<evidence type="ECO:0000313" key="5">
    <source>
        <dbReference type="EMBL" id="CBY30550.1"/>
    </source>
</evidence>
<keyword evidence="2" id="KW-1015">Disulfide bond</keyword>
<name>E4Y4F2_OIKDI</name>